<organism evidence="3 4">
    <name type="scientific">Piloderma croceum (strain F 1598)</name>
    <dbReference type="NCBI Taxonomy" id="765440"/>
    <lineage>
        <taxon>Eukaryota</taxon>
        <taxon>Fungi</taxon>
        <taxon>Dikarya</taxon>
        <taxon>Basidiomycota</taxon>
        <taxon>Agaricomycotina</taxon>
        <taxon>Agaricomycetes</taxon>
        <taxon>Agaricomycetidae</taxon>
        <taxon>Atheliales</taxon>
        <taxon>Atheliaceae</taxon>
        <taxon>Piloderma</taxon>
    </lineage>
</organism>
<feature type="region of interest" description="Disordered" evidence="2">
    <location>
        <begin position="208"/>
        <end position="241"/>
    </location>
</feature>
<dbReference type="OrthoDB" id="3268221at2759"/>
<dbReference type="AlphaFoldDB" id="A0A0C3F6S2"/>
<protein>
    <submittedName>
        <fullName evidence="3">Uncharacterized protein</fullName>
    </submittedName>
</protein>
<proteinExistence type="predicted"/>
<dbReference type="EMBL" id="KN833045">
    <property type="protein sequence ID" value="KIM75604.1"/>
    <property type="molecule type" value="Genomic_DNA"/>
</dbReference>
<feature type="coiled-coil region" evidence="1">
    <location>
        <begin position="22"/>
        <end position="74"/>
    </location>
</feature>
<accession>A0A0C3F6S2</accession>
<reference evidence="4" key="2">
    <citation type="submission" date="2015-01" db="EMBL/GenBank/DDBJ databases">
        <title>Evolutionary Origins and Diversification of the Mycorrhizal Mutualists.</title>
        <authorList>
            <consortium name="DOE Joint Genome Institute"/>
            <consortium name="Mycorrhizal Genomics Consortium"/>
            <person name="Kohler A."/>
            <person name="Kuo A."/>
            <person name="Nagy L.G."/>
            <person name="Floudas D."/>
            <person name="Copeland A."/>
            <person name="Barry K.W."/>
            <person name="Cichocki N."/>
            <person name="Veneault-Fourrey C."/>
            <person name="LaButti K."/>
            <person name="Lindquist E.A."/>
            <person name="Lipzen A."/>
            <person name="Lundell T."/>
            <person name="Morin E."/>
            <person name="Murat C."/>
            <person name="Riley R."/>
            <person name="Ohm R."/>
            <person name="Sun H."/>
            <person name="Tunlid A."/>
            <person name="Henrissat B."/>
            <person name="Grigoriev I.V."/>
            <person name="Hibbett D.S."/>
            <person name="Martin F."/>
        </authorList>
    </citation>
    <scope>NUCLEOTIDE SEQUENCE [LARGE SCALE GENOMIC DNA]</scope>
    <source>
        <strain evidence="4">F 1598</strain>
    </source>
</reference>
<sequence length="241" mass="26644">MKREDHDSKKMSTLLLLTNERLEGETVQANEAERKAGELIKKFSQGRDLAPQEMARVKEELGLYKAQLDSAQQEAAKARSITRMPIPVPVSTPSQSPKSIRPIPIRNSMPSPAPHSAQILQDVFISEADRDSVIRLPPPHELFVPVASPQVSEQSLPPLPPSRPGSERIRLARQCIQGIMRTYKTAIQNKGVRMMFPVIGQHCGRDHIAMSPSISPPRGSHRPKGMGLNHHAASPICSMQL</sequence>
<dbReference type="STRING" id="765440.A0A0C3F6S2"/>
<name>A0A0C3F6S2_PILCF</name>
<dbReference type="HOGENOM" id="CLU_1152157_0_0_1"/>
<dbReference type="Proteomes" id="UP000054166">
    <property type="component" value="Unassembled WGS sequence"/>
</dbReference>
<keyword evidence="1" id="KW-0175">Coiled coil</keyword>
<gene>
    <name evidence="3" type="ORF">PILCRDRAFT_13518</name>
</gene>
<evidence type="ECO:0000313" key="3">
    <source>
        <dbReference type="EMBL" id="KIM75604.1"/>
    </source>
</evidence>
<evidence type="ECO:0000256" key="1">
    <source>
        <dbReference type="SAM" id="Coils"/>
    </source>
</evidence>
<evidence type="ECO:0000256" key="2">
    <source>
        <dbReference type="SAM" id="MobiDB-lite"/>
    </source>
</evidence>
<keyword evidence="4" id="KW-1185">Reference proteome</keyword>
<evidence type="ECO:0000313" key="4">
    <source>
        <dbReference type="Proteomes" id="UP000054166"/>
    </source>
</evidence>
<dbReference type="InParanoid" id="A0A0C3F6S2"/>
<reference evidence="3 4" key="1">
    <citation type="submission" date="2014-04" db="EMBL/GenBank/DDBJ databases">
        <authorList>
            <consortium name="DOE Joint Genome Institute"/>
            <person name="Kuo A."/>
            <person name="Tarkka M."/>
            <person name="Buscot F."/>
            <person name="Kohler A."/>
            <person name="Nagy L.G."/>
            <person name="Floudas D."/>
            <person name="Copeland A."/>
            <person name="Barry K.W."/>
            <person name="Cichocki N."/>
            <person name="Veneault-Fourrey C."/>
            <person name="LaButti K."/>
            <person name="Lindquist E.A."/>
            <person name="Lipzen A."/>
            <person name="Lundell T."/>
            <person name="Morin E."/>
            <person name="Murat C."/>
            <person name="Sun H."/>
            <person name="Tunlid A."/>
            <person name="Henrissat B."/>
            <person name="Grigoriev I.V."/>
            <person name="Hibbett D.S."/>
            <person name="Martin F."/>
            <person name="Nordberg H.P."/>
            <person name="Cantor M.N."/>
            <person name="Hua S.X."/>
        </authorList>
    </citation>
    <scope>NUCLEOTIDE SEQUENCE [LARGE SCALE GENOMIC DNA]</scope>
    <source>
        <strain evidence="3 4">F 1598</strain>
    </source>
</reference>